<proteinExistence type="predicted"/>
<dbReference type="EMBL" id="CM056810">
    <property type="protein sequence ID" value="KAJ8645954.1"/>
    <property type="molecule type" value="Genomic_DNA"/>
</dbReference>
<sequence>MAAGQQKKRLNSPSFATCNFQEQYRVKKKKHLEPSQNVLNMRGHIYLEWDDIQKKAVAKKEQIGITWRDIAPFIGSVPQSHMDLADVFPIPQEIFELENLTEVLSYEVWRRHLSENERKVLVQFLPKDREIDVDQTVKSLLMGDNLHFGNPFLIWGAALCSGYLHPDAVLHRERWFRTNKRTYYAELQTYHNDILETLQELKDKWWGCKDPEKDITEKMWSSVPKNGGKSFISHENESTEHFLEENLAATADSSSWVVDEKAGIGDKEITQGKKAGEPQERKGPLKRKGANLLVASGKVNAVTNIRKEELPQKLQTLPASSAKYMSYIKISRKQHQLVKTIKQSGDGIQSKSLNRVLGDIKSFHVQPYETFEEEERNKLHEYWLQLVSRDLPKAFTKRGEIKHQHQELKKSLEYEISQRMRSIVGKDEEENNLESPTQKQGEDTETKEDPRVDVENCKDDYPIQQSTTCHPLQQIPSLNTRHELEPMVLYSEDCDQDILKQETTASSVSDLLEKNEDVEQDTSAKDIWQTVTSPDSYFPPPPSHGFNTADLSLGQPQPVEGRPSRMIDLETDILEQDDGQSLLHGPTDEAALHIDNQAHMFPYVNRDRSELLSAFLREHNMLASYPSDPMKIMKQHGLEFFTANGCPTENGQFPQQFQEQQQQRLIEQGRAREKELYMQQVMQKNMYSNGRYPSQELFPSIGIQDWPAEPVCTTAFQAPIKTGLLGHNWFSGDQRARNSWSGVEVSGTADQCLGQGSRNTDESLFSVLSQCNSLQSQRPYNLMNSESHIPERNFVSGSVSSSGDGLAYSHQFNYLSAHEATATTAPMKENNGSWMNLPLNPNSSLHDSWEKSNYSFSRQVMS</sequence>
<reference evidence="1 2" key="1">
    <citation type="journal article" date="2022" name="Hortic Res">
        <title>A haplotype resolved chromosomal level avocado genome allows analysis of novel avocado genes.</title>
        <authorList>
            <person name="Nath O."/>
            <person name="Fletcher S.J."/>
            <person name="Hayward A."/>
            <person name="Shaw L.M."/>
            <person name="Masouleh A.K."/>
            <person name="Furtado A."/>
            <person name="Henry R.J."/>
            <person name="Mitter N."/>
        </authorList>
    </citation>
    <scope>NUCLEOTIDE SEQUENCE [LARGE SCALE GENOMIC DNA]</scope>
    <source>
        <strain evidence="2">cv. Hass</strain>
    </source>
</reference>
<accession>A0ACC2MJQ1</accession>
<keyword evidence="2" id="KW-1185">Reference proteome</keyword>
<organism evidence="1 2">
    <name type="scientific">Persea americana</name>
    <name type="common">Avocado</name>
    <dbReference type="NCBI Taxonomy" id="3435"/>
    <lineage>
        <taxon>Eukaryota</taxon>
        <taxon>Viridiplantae</taxon>
        <taxon>Streptophyta</taxon>
        <taxon>Embryophyta</taxon>
        <taxon>Tracheophyta</taxon>
        <taxon>Spermatophyta</taxon>
        <taxon>Magnoliopsida</taxon>
        <taxon>Magnoliidae</taxon>
        <taxon>Laurales</taxon>
        <taxon>Lauraceae</taxon>
        <taxon>Persea</taxon>
    </lineage>
</organism>
<evidence type="ECO:0000313" key="2">
    <source>
        <dbReference type="Proteomes" id="UP001234297"/>
    </source>
</evidence>
<protein>
    <submittedName>
        <fullName evidence="1">Uncharacterized protein</fullName>
    </submittedName>
</protein>
<evidence type="ECO:0000313" key="1">
    <source>
        <dbReference type="EMBL" id="KAJ8645954.1"/>
    </source>
</evidence>
<name>A0ACC2MJQ1_PERAE</name>
<comment type="caution">
    <text evidence="1">The sequence shown here is derived from an EMBL/GenBank/DDBJ whole genome shotgun (WGS) entry which is preliminary data.</text>
</comment>
<gene>
    <name evidence="1" type="ORF">MRB53_007702</name>
</gene>
<dbReference type="Proteomes" id="UP001234297">
    <property type="component" value="Chromosome 2"/>
</dbReference>